<sequence>MSETFYTSCADVLASCQTQKDNLEALLDPHTGFAPRLRQLCEQQLSDLRQEGNATQDELEALRMECSTWALLQAVMPARKTEPPLQPSARALLSANPYTPTSVLAQATMAASRALSELVVVREWLHDTAPPPPRPDASTGYWRFTKHRVMQGRWTGNTGRAAENVVREMDPDAVVREAETGRCLAGDDTSYDKALSHTLFAYVRAGNIEDAVKLCRDAHQPWRAASIRGSLLFSWPAMAATRHDGDDDPVEDEEGDPDLWHGNRRRALWKTTCTRAALDSRSSSAERALYAALAPSVQTSSVLKSACRTWEDALWATISVLCEERQSEALARLGGGFWEPSGREVEERDRDAADDEEEAWRADVEQELQALATVQVQEGLGADDPFHISQLHIILDRTDALLDDFASRLRDGAYDPESSEYPTMTRFFAHLCLYLQMIDIAVSPLAIQIILEAYLQVLEGAGQRSLIAMYAGALGDNAVERYALFLTSLALSADPLERRTALQRAREHGLDVPRVAIVTAERTIERALDGLPSSVKGPLPDLAKAALEPAEEAEMLLVRSIEWTVVEADTYDTALEQANVIVRYLLARGRVNVARLLLDMLPPELAAIGTPAERAAEYLDHRQFFIAWETLERVAECQALDAPQTSRDTRAAWLKDYGGLVSSAREQVLKLLTTDWLVPQAEIPAADRRARELARIRQLFIPELILRLHKLLVLSRTHIPENVRHALHLANVVADSRYMLFTEFAGENGRRLKEYLAAVRTAVLAGLEHGGSDPFRAAL</sequence>
<accession>A0ACC0UD26</accession>
<evidence type="ECO:0000313" key="2">
    <source>
        <dbReference type="Proteomes" id="UP001207468"/>
    </source>
</evidence>
<dbReference type="EMBL" id="JAGFNK010000075">
    <property type="protein sequence ID" value="KAI9508979.1"/>
    <property type="molecule type" value="Genomic_DNA"/>
</dbReference>
<reference evidence="1" key="1">
    <citation type="submission" date="2021-03" db="EMBL/GenBank/DDBJ databases">
        <title>Evolutionary priming and transition to the ectomycorrhizal habit in an iconic lineage of mushroom-forming fungi: is preadaptation a requirement?</title>
        <authorList>
            <consortium name="DOE Joint Genome Institute"/>
            <person name="Looney B.P."/>
            <person name="Miyauchi S."/>
            <person name="Morin E."/>
            <person name="Drula E."/>
            <person name="Courty P.E."/>
            <person name="Chicoki N."/>
            <person name="Fauchery L."/>
            <person name="Kohler A."/>
            <person name="Kuo A."/>
            <person name="LaButti K."/>
            <person name="Pangilinan J."/>
            <person name="Lipzen A."/>
            <person name="Riley R."/>
            <person name="Andreopoulos W."/>
            <person name="He G."/>
            <person name="Johnson J."/>
            <person name="Barry K.W."/>
            <person name="Grigoriev I.V."/>
            <person name="Nagy L."/>
            <person name="Hibbett D."/>
            <person name="Henrissat B."/>
            <person name="Matheny P.B."/>
            <person name="Labbe J."/>
            <person name="Martin A.F."/>
        </authorList>
    </citation>
    <scope>NUCLEOTIDE SEQUENCE</scope>
    <source>
        <strain evidence="1">BPL698</strain>
    </source>
</reference>
<proteinExistence type="predicted"/>
<comment type="caution">
    <text evidence="1">The sequence shown here is derived from an EMBL/GenBank/DDBJ whole genome shotgun (WGS) entry which is preliminary data.</text>
</comment>
<protein>
    <submittedName>
        <fullName evidence="1">Nuclear pore protein 84/107</fullName>
    </submittedName>
</protein>
<organism evidence="1 2">
    <name type="scientific">Russula earlei</name>
    <dbReference type="NCBI Taxonomy" id="71964"/>
    <lineage>
        <taxon>Eukaryota</taxon>
        <taxon>Fungi</taxon>
        <taxon>Dikarya</taxon>
        <taxon>Basidiomycota</taxon>
        <taxon>Agaricomycotina</taxon>
        <taxon>Agaricomycetes</taxon>
        <taxon>Russulales</taxon>
        <taxon>Russulaceae</taxon>
        <taxon>Russula</taxon>
    </lineage>
</organism>
<name>A0ACC0UD26_9AGAM</name>
<keyword evidence="2" id="KW-1185">Reference proteome</keyword>
<dbReference type="Proteomes" id="UP001207468">
    <property type="component" value="Unassembled WGS sequence"/>
</dbReference>
<evidence type="ECO:0000313" key="1">
    <source>
        <dbReference type="EMBL" id="KAI9508979.1"/>
    </source>
</evidence>
<gene>
    <name evidence="1" type="ORF">F5148DRAFT_1350239</name>
</gene>